<reference evidence="2 3" key="1">
    <citation type="submission" date="2018-03" db="EMBL/GenBank/DDBJ databases">
        <title>Genomic Encyclopedia of Archaeal and Bacterial Type Strains, Phase II (KMG-II): from individual species to whole genera.</title>
        <authorList>
            <person name="Goeker M."/>
        </authorList>
    </citation>
    <scope>NUCLEOTIDE SEQUENCE [LARGE SCALE GENOMIC DNA]</scope>
    <source>
        <strain evidence="2 3">DSM 100212</strain>
    </source>
</reference>
<sequence length="497" mass="51308">MAKGFLKGVFWGATVSVSGAAILSLLAEPPRWQPAEIAVAPATVAPETPIETAPIPATRPEPSPEVDTPPVVNDPIPEAQSEPAPQVDLPVAPEQPEVDATDTTEQASDLMPGSAEQPDPGPPTVTFEEAPTEESPAADAAPAIAAEATLPAPEPAPEMTAEADATPSPEDEAPETAAGETPALDAPQQAPDMQPEASPQVSDVAPELPAIQPEGLPEPANEEPKTAEVADLPQASDTSKDVAPQVGTPAGNLIDNRRAAEVPLVATDGPGPLTTDAVLFEAAENLPLLSIIMIDDRTGALGPDVLRDFPYPVSIAVDASSANATDRMQAWRDAGFEVLALTALPAGAKASDVETTLTAARGAVPRAVAVIEDPDASFQQSRSISDQVLSTFSGPEQGLVLQAKGLNTAQKIAARTGAPVISIFRDLDGKDQTADVIRRFLDNAAFRARQEEGGVTVLTRLRPETLSALLLWGLQDRASTVSIAPVSALLKGAMGDG</sequence>
<accession>A0A2T0X5E8</accession>
<dbReference type="InterPro" id="IPR006837">
    <property type="entry name" value="Divergent_DAC"/>
</dbReference>
<dbReference type="OrthoDB" id="7658418at2"/>
<evidence type="ECO:0000313" key="2">
    <source>
        <dbReference type="EMBL" id="PRY94169.1"/>
    </source>
</evidence>
<dbReference type="RefSeq" id="WP_106262435.1">
    <property type="nucleotide sequence ID" value="NZ_PVTQ01000001.1"/>
</dbReference>
<keyword evidence="3" id="KW-1185">Reference proteome</keyword>
<name>A0A2T0X5E8_9RHOB</name>
<dbReference type="InterPro" id="IPR011330">
    <property type="entry name" value="Glyco_hydro/deAcase_b/a-brl"/>
</dbReference>
<dbReference type="SUPFAM" id="SSF88713">
    <property type="entry name" value="Glycoside hydrolase/deacetylase"/>
    <property type="match status" value="1"/>
</dbReference>
<comment type="caution">
    <text evidence="2">The sequence shown here is derived from an EMBL/GenBank/DDBJ whole genome shotgun (WGS) entry which is preliminary data.</text>
</comment>
<protein>
    <submittedName>
        <fullName evidence="2">Polysaccharide deacetylase 2 family uncharacterized protein YibQ</fullName>
    </submittedName>
</protein>
<dbReference type="EMBL" id="PVTQ01000001">
    <property type="protein sequence ID" value="PRY94169.1"/>
    <property type="molecule type" value="Genomic_DNA"/>
</dbReference>
<feature type="compositionally biased region" description="Low complexity" evidence="1">
    <location>
        <begin position="43"/>
        <end position="54"/>
    </location>
</feature>
<dbReference type="Pfam" id="PF04748">
    <property type="entry name" value="Polysacc_deac_2"/>
    <property type="match status" value="1"/>
</dbReference>
<evidence type="ECO:0000313" key="3">
    <source>
        <dbReference type="Proteomes" id="UP000238392"/>
    </source>
</evidence>
<evidence type="ECO:0000256" key="1">
    <source>
        <dbReference type="SAM" id="MobiDB-lite"/>
    </source>
</evidence>
<dbReference type="AlphaFoldDB" id="A0A2T0X5E8"/>
<feature type="region of interest" description="Disordered" evidence="1">
    <location>
        <begin position="43"/>
        <end position="254"/>
    </location>
</feature>
<dbReference type="GO" id="GO:0005975">
    <property type="term" value="P:carbohydrate metabolic process"/>
    <property type="evidence" value="ECO:0007669"/>
    <property type="project" value="InterPro"/>
</dbReference>
<dbReference type="CDD" id="cd10936">
    <property type="entry name" value="CE4_DAC2"/>
    <property type="match status" value="1"/>
</dbReference>
<organism evidence="2 3">
    <name type="scientific">Donghicola tyrosinivorans</name>
    <dbReference type="NCBI Taxonomy" id="1652492"/>
    <lineage>
        <taxon>Bacteria</taxon>
        <taxon>Pseudomonadati</taxon>
        <taxon>Pseudomonadota</taxon>
        <taxon>Alphaproteobacteria</taxon>
        <taxon>Rhodobacterales</taxon>
        <taxon>Roseobacteraceae</taxon>
        <taxon>Donghicola</taxon>
    </lineage>
</organism>
<feature type="compositionally biased region" description="Low complexity" evidence="1">
    <location>
        <begin position="133"/>
        <end position="167"/>
    </location>
</feature>
<proteinExistence type="predicted"/>
<gene>
    <name evidence="2" type="ORF">CLV74_101304</name>
</gene>
<dbReference type="Proteomes" id="UP000238392">
    <property type="component" value="Unassembled WGS sequence"/>
</dbReference>
<dbReference type="Gene3D" id="3.20.20.370">
    <property type="entry name" value="Glycoside hydrolase/deacetylase"/>
    <property type="match status" value="1"/>
</dbReference>